<dbReference type="PANTHER" id="PTHR23088:SF27">
    <property type="entry name" value="DEAMINATED GLUTATHIONE AMIDASE"/>
    <property type="match status" value="1"/>
</dbReference>
<gene>
    <name evidence="4" type="ORF">COB67_07755</name>
</gene>
<evidence type="ECO:0000259" key="3">
    <source>
        <dbReference type="PROSITE" id="PS50263"/>
    </source>
</evidence>
<dbReference type="InterPro" id="IPR003010">
    <property type="entry name" value="C-N_Hydrolase"/>
</dbReference>
<evidence type="ECO:0000256" key="1">
    <source>
        <dbReference type="ARBA" id="ARBA00010613"/>
    </source>
</evidence>
<dbReference type="Gene3D" id="3.60.110.10">
    <property type="entry name" value="Carbon-nitrogen hydrolase"/>
    <property type="match status" value="1"/>
</dbReference>
<dbReference type="InterPro" id="IPR036526">
    <property type="entry name" value="C-N_Hydrolase_sf"/>
</dbReference>
<reference evidence="5" key="1">
    <citation type="submission" date="2017-08" db="EMBL/GenBank/DDBJ databases">
        <title>A dynamic microbial community with high functional redundancy inhabits the cold, oxic subseafloor aquifer.</title>
        <authorList>
            <person name="Tully B.J."/>
            <person name="Wheat C.G."/>
            <person name="Glazer B.T."/>
            <person name="Huber J.A."/>
        </authorList>
    </citation>
    <scope>NUCLEOTIDE SEQUENCE [LARGE SCALE GENOMIC DNA]</scope>
</reference>
<dbReference type="PROSITE" id="PS50263">
    <property type="entry name" value="CN_HYDROLASE"/>
    <property type="match status" value="1"/>
</dbReference>
<protein>
    <submittedName>
        <fullName evidence="4">Hydrolase</fullName>
    </submittedName>
</protein>
<evidence type="ECO:0000313" key="5">
    <source>
        <dbReference type="Proteomes" id="UP000218113"/>
    </source>
</evidence>
<dbReference type="Proteomes" id="UP000218113">
    <property type="component" value="Unassembled WGS sequence"/>
</dbReference>
<comment type="caution">
    <text evidence="4">The sequence shown here is derived from an EMBL/GenBank/DDBJ whole genome shotgun (WGS) entry which is preliminary data.</text>
</comment>
<dbReference type="GO" id="GO:0016811">
    <property type="term" value="F:hydrolase activity, acting on carbon-nitrogen (but not peptide) bonds, in linear amides"/>
    <property type="evidence" value="ECO:0007669"/>
    <property type="project" value="InterPro"/>
</dbReference>
<evidence type="ECO:0000313" key="4">
    <source>
        <dbReference type="EMBL" id="PCI27776.1"/>
    </source>
</evidence>
<dbReference type="CDD" id="cd07572">
    <property type="entry name" value="nit"/>
    <property type="match status" value="1"/>
</dbReference>
<name>A0A2A4T2D9_9DELT</name>
<feature type="domain" description="CN hydrolase" evidence="3">
    <location>
        <begin position="3"/>
        <end position="249"/>
    </location>
</feature>
<dbReference type="Pfam" id="PF00795">
    <property type="entry name" value="CN_hydrolase"/>
    <property type="match status" value="1"/>
</dbReference>
<dbReference type="PANTHER" id="PTHR23088">
    <property type="entry name" value="NITRILASE-RELATED"/>
    <property type="match status" value="1"/>
</dbReference>
<dbReference type="AlphaFoldDB" id="A0A2A4T2D9"/>
<accession>A0A2A4T2D9</accession>
<dbReference type="InterPro" id="IPR045254">
    <property type="entry name" value="Nit1/2_C-N_Hydrolase"/>
</dbReference>
<dbReference type="SUPFAM" id="SSF56317">
    <property type="entry name" value="Carbon-nitrogen hydrolase"/>
    <property type="match status" value="1"/>
</dbReference>
<dbReference type="EMBL" id="NVSR01000049">
    <property type="protein sequence ID" value="PCI27776.1"/>
    <property type="molecule type" value="Genomic_DNA"/>
</dbReference>
<keyword evidence="2 4" id="KW-0378">Hydrolase</keyword>
<evidence type="ECO:0000256" key="2">
    <source>
        <dbReference type="ARBA" id="ARBA00022801"/>
    </source>
</evidence>
<dbReference type="InterPro" id="IPR001110">
    <property type="entry name" value="UPF0012_CS"/>
</dbReference>
<comment type="similarity">
    <text evidence="1">Belongs to the carbon-nitrogen hydrolase superfamily. NIT1/NIT2 family.</text>
</comment>
<sequence length="270" mass="30553">MKKKIALAQMTSIADVEKNLQKSLEFIQQAAQQKADLIAFPECFLFLGKDSLYQEIAEDVRGPLVELFQEQARQNDISILMGSFPEKDPENQRKIYNTSVLISRQGKVLETYRKIHLFDVELPDLRLIESETVSAGKKVVVADHEIGKVGMTICYDLRFPNLFQQLNQAGAEIISTPAAFTYQTGKAHWLTLLQARAIENQVYIAAPGQVGHHNKKRRSFGHSVIIDPWGKILALAPEEECLIYADINLETIQEVRRKMPVQSHRVPGID</sequence>
<proteinExistence type="inferred from homology"/>
<organism evidence="4 5">
    <name type="scientific">SAR324 cluster bacterium</name>
    <dbReference type="NCBI Taxonomy" id="2024889"/>
    <lineage>
        <taxon>Bacteria</taxon>
        <taxon>Deltaproteobacteria</taxon>
        <taxon>SAR324 cluster</taxon>
    </lineage>
</organism>
<dbReference type="PROSITE" id="PS01227">
    <property type="entry name" value="UPF0012"/>
    <property type="match status" value="1"/>
</dbReference>